<comment type="caution">
    <text evidence="5">The sequence shown here is derived from an EMBL/GenBank/DDBJ whole genome shotgun (WGS) entry which is preliminary data.</text>
</comment>
<evidence type="ECO:0000259" key="4">
    <source>
        <dbReference type="Pfam" id="PF26558"/>
    </source>
</evidence>
<evidence type="ECO:0000259" key="3">
    <source>
        <dbReference type="Pfam" id="PF01959"/>
    </source>
</evidence>
<dbReference type="Pfam" id="PF26558">
    <property type="entry name" value="DHQS_2nd"/>
    <property type="match status" value="1"/>
</dbReference>
<evidence type="ECO:0000256" key="2">
    <source>
        <dbReference type="ARBA" id="ARBA00023141"/>
    </source>
</evidence>
<reference evidence="5 6" key="1">
    <citation type="submission" date="2024-10" db="EMBL/GenBank/DDBJ databases">
        <title>The Natural Products Discovery Center: Release of the First 8490 Sequenced Strains for Exploring Actinobacteria Biosynthetic Diversity.</title>
        <authorList>
            <person name="Kalkreuter E."/>
            <person name="Kautsar S.A."/>
            <person name="Yang D."/>
            <person name="Bader C.D."/>
            <person name="Teijaro C.N."/>
            <person name="Fluegel L."/>
            <person name="Davis C.M."/>
            <person name="Simpson J.R."/>
            <person name="Lauterbach L."/>
            <person name="Steele A.D."/>
            <person name="Gui C."/>
            <person name="Meng S."/>
            <person name="Li G."/>
            <person name="Viehrig K."/>
            <person name="Ye F."/>
            <person name="Su P."/>
            <person name="Kiefer A.F."/>
            <person name="Nichols A."/>
            <person name="Cepeda A.J."/>
            <person name="Yan W."/>
            <person name="Fan B."/>
            <person name="Jiang Y."/>
            <person name="Adhikari A."/>
            <person name="Zheng C.-J."/>
            <person name="Schuster L."/>
            <person name="Cowan T.M."/>
            <person name="Smanski M.J."/>
            <person name="Chevrette M.G."/>
            <person name="De Carvalho L.P.S."/>
            <person name="Shen B."/>
        </authorList>
    </citation>
    <scope>NUCLEOTIDE SEQUENCE [LARGE SCALE GENOMIC DNA]</scope>
    <source>
        <strain evidence="5 6">NPDC049639</strain>
    </source>
</reference>
<accession>A0ABW8AN16</accession>
<dbReference type="Pfam" id="PF01959">
    <property type="entry name" value="DHQS"/>
    <property type="match status" value="1"/>
</dbReference>
<dbReference type="InterPro" id="IPR056179">
    <property type="entry name" value="DHQS_C"/>
</dbReference>
<feature type="domain" description="3-dehydroquinate synthase N-terminal" evidence="3">
    <location>
        <begin position="107"/>
        <end position="197"/>
    </location>
</feature>
<keyword evidence="1" id="KW-0028">Amino-acid biosynthesis</keyword>
<dbReference type="RefSeq" id="WP_398279287.1">
    <property type="nucleotide sequence ID" value="NZ_JBITLV010000003.1"/>
</dbReference>
<evidence type="ECO:0000313" key="5">
    <source>
        <dbReference type="EMBL" id="MFI7587493.1"/>
    </source>
</evidence>
<name>A0ABW8AN16_9ACTN</name>
<dbReference type="PANTHER" id="PTHR33563">
    <property type="match status" value="1"/>
</dbReference>
<keyword evidence="2" id="KW-0057">Aromatic amino acid biosynthesis</keyword>
<evidence type="ECO:0000313" key="6">
    <source>
        <dbReference type="Proteomes" id="UP001612915"/>
    </source>
</evidence>
<keyword evidence="6" id="KW-1185">Reference proteome</keyword>
<dbReference type="PANTHER" id="PTHR33563:SF1">
    <property type="entry name" value="3-DEHYDROQUINATE SYNTHASE"/>
    <property type="match status" value="1"/>
</dbReference>
<proteinExistence type="predicted"/>
<protein>
    <submittedName>
        <fullName evidence="5">3-dehydroquinate synthase II</fullName>
    </submittedName>
</protein>
<sequence>MSTVKDESTQVHAWFDTATLGKGKGGDAFLGRVLGAGYTAVVLYPATAERYVGRLPGDVTRVLHVADKAELQGVLEAGLIPQGDDRRKWVVSSEQTKVLQQAAQDGIATCLRMSAHDQDSLKAAIELGRAHRFLAMRFPDPTNIPLELVIASLQASHTIVIKEITDPKDSEDAVVALGVMEVGSDGVLFSPDDDDDALNEFAAALKEASDPRIAISVATVIRSVPIGMGHRACIDLATLFEPTEGMLIGSTSQGGVLCCPEVFYLPYMELRPFRVNAGGVHSYVYAGNNRTNYLSELKGGWPATVVGLDGRTREVPVGRSKIEIRPLRLIEVEFEGGERVNVIMQDDWHVRVYSAEGQPANVTELKPGDKVLGHVSTPGRHVGLPVDETIEEY</sequence>
<evidence type="ECO:0000256" key="1">
    <source>
        <dbReference type="ARBA" id="ARBA00022605"/>
    </source>
</evidence>
<gene>
    <name evidence="5" type="ORF">ACIB24_10515</name>
</gene>
<dbReference type="Proteomes" id="UP001612915">
    <property type="component" value="Unassembled WGS sequence"/>
</dbReference>
<dbReference type="InterPro" id="IPR002812">
    <property type="entry name" value="DHQS"/>
</dbReference>
<feature type="domain" description="3-dehydroquinate synthase C-terminal" evidence="4">
    <location>
        <begin position="219"/>
        <end position="392"/>
    </location>
</feature>
<organism evidence="5 6">
    <name type="scientific">Spongisporangium articulatum</name>
    <dbReference type="NCBI Taxonomy" id="3362603"/>
    <lineage>
        <taxon>Bacteria</taxon>
        <taxon>Bacillati</taxon>
        <taxon>Actinomycetota</taxon>
        <taxon>Actinomycetes</taxon>
        <taxon>Kineosporiales</taxon>
        <taxon>Kineosporiaceae</taxon>
        <taxon>Spongisporangium</taxon>
    </lineage>
</organism>
<dbReference type="InterPro" id="IPR030960">
    <property type="entry name" value="DHQS/DOIS_N"/>
</dbReference>
<dbReference type="EMBL" id="JBITLV010000003">
    <property type="protein sequence ID" value="MFI7587493.1"/>
    <property type="molecule type" value="Genomic_DNA"/>
</dbReference>